<dbReference type="OrthoDB" id="10248838at2759"/>
<sequence>MIFDLQIRAQLENVGQIIPSDADDFEWNVMFKCSGCGEERDTFRVLSLSDTSTGKSGKGEAHLVETCHFCGRANTVVIMEKSGAIPYLEADSGSFKTLCSLDCRGLEPTKFKLGGGFRVSASNSKTVFDDVALADEEWTEYDATAKESLSIMEVESRFVKRK</sequence>
<dbReference type="EMBL" id="MTYJ01000001">
    <property type="protein sequence ID" value="OQV26038.1"/>
    <property type="molecule type" value="Genomic_DNA"/>
</dbReference>
<evidence type="ECO:0000256" key="3">
    <source>
        <dbReference type="ARBA" id="ARBA00022833"/>
    </source>
</evidence>
<evidence type="ECO:0000313" key="4">
    <source>
        <dbReference type="EMBL" id="OQV26038.1"/>
    </source>
</evidence>
<evidence type="ECO:0000313" key="5">
    <source>
        <dbReference type="Proteomes" id="UP000192578"/>
    </source>
</evidence>
<keyword evidence="5" id="KW-1185">Reference proteome</keyword>
<protein>
    <submittedName>
        <fullName evidence="4">Uncharacterized protein</fullName>
    </submittedName>
</protein>
<proteinExistence type="inferred from homology"/>
<dbReference type="PANTHER" id="PTHR12857:SF0">
    <property type="entry name" value="CXXC MOTIF CONTAINING ZINC BINDING PROTEIN"/>
    <property type="match status" value="1"/>
</dbReference>
<evidence type="ECO:0000256" key="2">
    <source>
        <dbReference type="ARBA" id="ARBA00022723"/>
    </source>
</evidence>
<accession>A0A1W0XF63</accession>
<gene>
    <name evidence="4" type="ORF">BV898_00168</name>
</gene>
<reference evidence="5" key="1">
    <citation type="submission" date="2017-01" db="EMBL/GenBank/DDBJ databases">
        <title>Comparative genomics of anhydrobiosis in the tardigrade Hypsibius dujardini.</title>
        <authorList>
            <person name="Yoshida Y."/>
            <person name="Koutsovoulos G."/>
            <person name="Laetsch D."/>
            <person name="Stevens L."/>
            <person name="Kumar S."/>
            <person name="Horikawa D."/>
            <person name="Ishino K."/>
            <person name="Komine S."/>
            <person name="Tomita M."/>
            <person name="Blaxter M."/>
            <person name="Arakawa K."/>
        </authorList>
    </citation>
    <scope>NUCLEOTIDE SEQUENCE [LARGE SCALE GENOMIC DNA]</scope>
    <source>
        <strain evidence="5">Z151</strain>
    </source>
</reference>
<comment type="similarity">
    <text evidence="1">Belongs to the UPF0587 family.</text>
</comment>
<dbReference type="Pfam" id="PF05907">
    <property type="entry name" value="CXXC_Zn-b_euk"/>
    <property type="match status" value="1"/>
</dbReference>
<keyword evidence="2" id="KW-0479">Metal-binding</keyword>
<dbReference type="PANTHER" id="PTHR12857">
    <property type="entry name" value="CXXC MOTIF CONTAINING ZINC BINDING PROTEIN"/>
    <property type="match status" value="1"/>
</dbReference>
<dbReference type="InterPro" id="IPR008584">
    <property type="entry name" value="CXXC_Zn-binding_euk"/>
</dbReference>
<comment type="caution">
    <text evidence="4">The sequence shown here is derived from an EMBL/GenBank/DDBJ whole genome shotgun (WGS) entry which is preliminary data.</text>
</comment>
<name>A0A1W0XF63_HYPEX</name>
<dbReference type="GO" id="GO:0008270">
    <property type="term" value="F:zinc ion binding"/>
    <property type="evidence" value="ECO:0007669"/>
    <property type="project" value="TreeGrafter"/>
</dbReference>
<organism evidence="4 5">
    <name type="scientific">Hypsibius exemplaris</name>
    <name type="common">Freshwater tardigrade</name>
    <dbReference type="NCBI Taxonomy" id="2072580"/>
    <lineage>
        <taxon>Eukaryota</taxon>
        <taxon>Metazoa</taxon>
        <taxon>Ecdysozoa</taxon>
        <taxon>Tardigrada</taxon>
        <taxon>Eutardigrada</taxon>
        <taxon>Parachela</taxon>
        <taxon>Hypsibioidea</taxon>
        <taxon>Hypsibiidae</taxon>
        <taxon>Hypsibius</taxon>
    </lineage>
</organism>
<dbReference type="AlphaFoldDB" id="A0A1W0XF63"/>
<keyword evidence="3" id="KW-0862">Zinc</keyword>
<dbReference type="Proteomes" id="UP000192578">
    <property type="component" value="Unassembled WGS sequence"/>
</dbReference>
<dbReference type="SUPFAM" id="SSF141678">
    <property type="entry name" value="MAL13P1.257-like"/>
    <property type="match status" value="1"/>
</dbReference>
<evidence type="ECO:0000256" key="1">
    <source>
        <dbReference type="ARBA" id="ARBA00007818"/>
    </source>
</evidence>